<dbReference type="RefSeq" id="WP_192730205.1">
    <property type="nucleotide sequence ID" value="NZ_BAAAVL010000013.1"/>
</dbReference>
<dbReference type="Proteomes" id="UP000620262">
    <property type="component" value="Unassembled WGS sequence"/>
</dbReference>
<gene>
    <name evidence="1" type="ORF">H4W29_003693</name>
</gene>
<evidence type="ECO:0000313" key="1">
    <source>
        <dbReference type="EMBL" id="MBE1506512.1"/>
    </source>
</evidence>
<accession>A0ABR9IUM7</accession>
<dbReference type="EMBL" id="JADBEC010000001">
    <property type="protein sequence ID" value="MBE1506512.1"/>
    <property type="molecule type" value="Genomic_DNA"/>
</dbReference>
<sequence>MLVLTLTPQEQAAGDQPKSCRGSASTTLTAKAHHMMWFSVGYRALAVRNEPAATVGGLQKEQLQVLMEEPTTHAHGHISLTKASQFLRETVMTVDRKLGRSASQKTSA</sequence>
<name>A0ABR9IUM7_RHIVS</name>
<keyword evidence="2" id="KW-1185">Reference proteome</keyword>
<comment type="caution">
    <text evidence="1">The sequence shown here is derived from an EMBL/GenBank/DDBJ whole genome shotgun (WGS) entry which is preliminary data.</text>
</comment>
<organism evidence="1 2">
    <name type="scientific">Rhizobium viscosum</name>
    <name type="common">Arthrobacter viscosus</name>
    <dbReference type="NCBI Taxonomy" id="1673"/>
    <lineage>
        <taxon>Bacteria</taxon>
        <taxon>Pseudomonadati</taxon>
        <taxon>Pseudomonadota</taxon>
        <taxon>Alphaproteobacteria</taxon>
        <taxon>Hyphomicrobiales</taxon>
        <taxon>Rhizobiaceae</taxon>
        <taxon>Rhizobium/Agrobacterium group</taxon>
        <taxon>Rhizobium</taxon>
    </lineage>
</organism>
<evidence type="ECO:0000313" key="2">
    <source>
        <dbReference type="Proteomes" id="UP000620262"/>
    </source>
</evidence>
<protein>
    <submittedName>
        <fullName evidence="1">Uncharacterized protein</fullName>
    </submittedName>
</protein>
<reference evidence="1 2" key="1">
    <citation type="submission" date="2020-10" db="EMBL/GenBank/DDBJ databases">
        <title>Sequencing the genomes of 1000 actinobacteria strains.</title>
        <authorList>
            <person name="Klenk H.-P."/>
        </authorList>
    </citation>
    <scope>NUCLEOTIDE SEQUENCE [LARGE SCALE GENOMIC DNA]</scope>
    <source>
        <strain evidence="1 2">DSM 7307</strain>
    </source>
</reference>
<proteinExistence type="predicted"/>